<evidence type="ECO:0000256" key="2">
    <source>
        <dbReference type="ARBA" id="ARBA00022898"/>
    </source>
</evidence>
<dbReference type="InterPro" id="IPR015421">
    <property type="entry name" value="PyrdxlP-dep_Trfase_major"/>
</dbReference>
<dbReference type="SUPFAM" id="SSF53383">
    <property type="entry name" value="PLP-dependent transferases"/>
    <property type="match status" value="1"/>
</dbReference>
<dbReference type="Proteomes" id="UP000193061">
    <property type="component" value="Unassembled WGS sequence"/>
</dbReference>
<dbReference type="PRINTS" id="PR00035">
    <property type="entry name" value="HTHGNTR"/>
</dbReference>
<dbReference type="GO" id="GO:0003677">
    <property type="term" value="F:DNA binding"/>
    <property type="evidence" value="ECO:0007669"/>
    <property type="project" value="UniProtKB-KW"/>
</dbReference>
<name>A0A1X6YUS1_9RHOB</name>
<evidence type="ECO:0000256" key="5">
    <source>
        <dbReference type="ARBA" id="ARBA00023163"/>
    </source>
</evidence>
<keyword evidence="8" id="KW-1185">Reference proteome</keyword>
<keyword evidence="4" id="KW-0238">DNA-binding</keyword>
<dbReference type="SMART" id="SM00345">
    <property type="entry name" value="HTH_GNTR"/>
    <property type="match status" value="1"/>
</dbReference>
<feature type="domain" description="HTH gntR-type" evidence="6">
    <location>
        <begin position="28"/>
        <end position="96"/>
    </location>
</feature>
<evidence type="ECO:0000259" key="6">
    <source>
        <dbReference type="PROSITE" id="PS50949"/>
    </source>
</evidence>
<dbReference type="InterPro" id="IPR036390">
    <property type="entry name" value="WH_DNA-bd_sf"/>
</dbReference>
<dbReference type="GO" id="GO:0003700">
    <property type="term" value="F:DNA-binding transcription factor activity"/>
    <property type="evidence" value="ECO:0007669"/>
    <property type="project" value="InterPro"/>
</dbReference>
<dbReference type="AlphaFoldDB" id="A0A1X6YUS1"/>
<keyword evidence="5" id="KW-0804">Transcription</keyword>
<dbReference type="Gene3D" id="3.40.640.10">
    <property type="entry name" value="Type I PLP-dependent aspartate aminotransferase-like (Major domain)"/>
    <property type="match status" value="1"/>
</dbReference>
<keyword evidence="2" id="KW-0663">Pyridoxal phosphate</keyword>
<dbReference type="InterPro" id="IPR036388">
    <property type="entry name" value="WH-like_DNA-bd_sf"/>
</dbReference>
<dbReference type="CDD" id="cd07377">
    <property type="entry name" value="WHTH_GntR"/>
    <property type="match status" value="1"/>
</dbReference>
<evidence type="ECO:0000256" key="3">
    <source>
        <dbReference type="ARBA" id="ARBA00023015"/>
    </source>
</evidence>
<dbReference type="Gene3D" id="1.10.10.10">
    <property type="entry name" value="Winged helix-like DNA-binding domain superfamily/Winged helix DNA-binding domain"/>
    <property type="match status" value="1"/>
</dbReference>
<protein>
    <submittedName>
        <fullName evidence="7">HTH-type transcriptional regulatory protein GabR</fullName>
    </submittedName>
</protein>
<evidence type="ECO:0000313" key="7">
    <source>
        <dbReference type="EMBL" id="SLN31762.1"/>
    </source>
</evidence>
<proteinExistence type="inferred from homology"/>
<dbReference type="Pfam" id="PF00392">
    <property type="entry name" value="GntR"/>
    <property type="match status" value="1"/>
</dbReference>
<dbReference type="Pfam" id="PF00155">
    <property type="entry name" value="Aminotran_1_2"/>
    <property type="match status" value="1"/>
</dbReference>
<accession>A0A1X6YUS1</accession>
<keyword evidence="3" id="KW-0805">Transcription regulation</keyword>
<dbReference type="PANTHER" id="PTHR46577">
    <property type="entry name" value="HTH-TYPE TRANSCRIPTIONAL REGULATORY PROTEIN GABR"/>
    <property type="match status" value="1"/>
</dbReference>
<organism evidence="7 8">
    <name type="scientific">Roseovarius albus</name>
    <dbReference type="NCBI Taxonomy" id="1247867"/>
    <lineage>
        <taxon>Bacteria</taxon>
        <taxon>Pseudomonadati</taxon>
        <taxon>Pseudomonadota</taxon>
        <taxon>Alphaproteobacteria</taxon>
        <taxon>Rhodobacterales</taxon>
        <taxon>Roseobacteraceae</taxon>
        <taxon>Roseovarius</taxon>
    </lineage>
</organism>
<dbReference type="GO" id="GO:0030170">
    <property type="term" value="F:pyridoxal phosphate binding"/>
    <property type="evidence" value="ECO:0007669"/>
    <property type="project" value="InterPro"/>
</dbReference>
<dbReference type="CDD" id="cd00609">
    <property type="entry name" value="AAT_like"/>
    <property type="match status" value="1"/>
</dbReference>
<reference evidence="7 8" key="1">
    <citation type="submission" date="2017-03" db="EMBL/GenBank/DDBJ databases">
        <authorList>
            <person name="Afonso C.L."/>
            <person name="Miller P.J."/>
            <person name="Scott M.A."/>
            <person name="Spackman E."/>
            <person name="Goraichik I."/>
            <person name="Dimitrov K.M."/>
            <person name="Suarez D.L."/>
            <person name="Swayne D.E."/>
        </authorList>
    </citation>
    <scope>NUCLEOTIDE SEQUENCE [LARGE SCALE GENOMIC DNA]</scope>
    <source>
        <strain evidence="7 8">CECT 7450</strain>
    </source>
</reference>
<sequence length="474" mass="52848">MANNAQKEHTNMKQTSWLGFRIDRKSAVPVFEQICVDIRAAAHAGELKEGDRVPPTRSFATDLGVSRSTVVTAYEQLVAEGYLNSLQGSGYTLCATGEVELMRAKPEEYTKPTQPETTSTGIFRAGQPDMRLFPHRQWAKTVARLCRANPQSMLDGSDPMGQLELRQAIAMHVAEWRGIEASPEQIIVTTGSMDALEICLRTLTQPGDGIGLENPGYLPLRRFVEGMQLRPEFMELDENGAVLPRGAPSLVALTPSHQYPLGGAMSPNRRLEFIRWAEAHDSWVIEDDYDSEFRYSGRPIPAMAGFDQLNRTIYIGSFSKIFSNALRLGYLIVPEGILDHFHETVRRQGQRASSMPQPALADFIKSGEFYRHLRRVRRIYGERRKDLLERLSEEFADCGHFADHHAGMQVVLHLVRHLKDTDVSARAEALGLSTSPLSSYAAGDVQMNGLLLGFCGYSEAEMAKGLHLLRKAMG</sequence>
<evidence type="ECO:0000256" key="4">
    <source>
        <dbReference type="ARBA" id="ARBA00023125"/>
    </source>
</evidence>
<dbReference type="InterPro" id="IPR051446">
    <property type="entry name" value="HTH_trans_reg/aminotransferase"/>
</dbReference>
<dbReference type="InterPro" id="IPR000524">
    <property type="entry name" value="Tscrpt_reg_HTH_GntR"/>
</dbReference>
<evidence type="ECO:0000256" key="1">
    <source>
        <dbReference type="ARBA" id="ARBA00005384"/>
    </source>
</evidence>
<dbReference type="PROSITE" id="PS50949">
    <property type="entry name" value="HTH_GNTR"/>
    <property type="match status" value="1"/>
</dbReference>
<dbReference type="InterPro" id="IPR015424">
    <property type="entry name" value="PyrdxlP-dep_Trfase"/>
</dbReference>
<dbReference type="EMBL" id="FWFX01000003">
    <property type="protein sequence ID" value="SLN31762.1"/>
    <property type="molecule type" value="Genomic_DNA"/>
</dbReference>
<gene>
    <name evidence="7" type="primary">gabR_2</name>
    <name evidence="7" type="ORF">ROA7450_01426</name>
</gene>
<comment type="similarity">
    <text evidence="1">In the C-terminal section; belongs to the class-I pyridoxal-phosphate-dependent aminotransferase family.</text>
</comment>
<dbReference type="PANTHER" id="PTHR46577:SF1">
    <property type="entry name" value="HTH-TYPE TRANSCRIPTIONAL REGULATORY PROTEIN GABR"/>
    <property type="match status" value="1"/>
</dbReference>
<dbReference type="SUPFAM" id="SSF46785">
    <property type="entry name" value="Winged helix' DNA-binding domain"/>
    <property type="match status" value="1"/>
</dbReference>
<evidence type="ECO:0000313" key="8">
    <source>
        <dbReference type="Proteomes" id="UP000193061"/>
    </source>
</evidence>
<dbReference type="InterPro" id="IPR004839">
    <property type="entry name" value="Aminotransferase_I/II_large"/>
</dbReference>